<keyword evidence="4" id="KW-1185">Reference proteome</keyword>
<dbReference type="CDD" id="cd13640">
    <property type="entry name" value="PBP2_ChoX"/>
    <property type="match status" value="1"/>
</dbReference>
<reference evidence="4" key="1">
    <citation type="submission" date="2017-02" db="EMBL/GenBank/DDBJ databases">
        <authorList>
            <person name="Varghese N."/>
            <person name="Submissions S."/>
        </authorList>
    </citation>
    <scope>NUCLEOTIDE SEQUENCE [LARGE SCALE GENOMIC DNA]</scope>
    <source>
        <strain evidence="4">ATCC BAA-73</strain>
    </source>
</reference>
<dbReference type="GO" id="GO:0043190">
    <property type="term" value="C:ATP-binding cassette (ABC) transporter complex"/>
    <property type="evidence" value="ECO:0007669"/>
    <property type="project" value="InterPro"/>
</dbReference>
<feature type="chain" id="PRO_5038376711" evidence="1">
    <location>
        <begin position="26"/>
        <end position="321"/>
    </location>
</feature>
<dbReference type="OrthoDB" id="9787902at2"/>
<evidence type="ECO:0000313" key="3">
    <source>
        <dbReference type="EMBL" id="SJZ69484.1"/>
    </source>
</evidence>
<dbReference type="Gene3D" id="3.40.190.100">
    <property type="entry name" value="Glycine betaine-binding periplasmic protein, domain 2"/>
    <property type="match status" value="1"/>
</dbReference>
<feature type="signal peptide" evidence="1">
    <location>
        <begin position="1"/>
        <end position="25"/>
    </location>
</feature>
<dbReference type="GO" id="GO:0022857">
    <property type="term" value="F:transmembrane transporter activity"/>
    <property type="evidence" value="ECO:0007669"/>
    <property type="project" value="InterPro"/>
</dbReference>
<dbReference type="Proteomes" id="UP000190625">
    <property type="component" value="Unassembled WGS sequence"/>
</dbReference>
<dbReference type="STRING" id="142842.SAMN02745118_01578"/>
<feature type="domain" description="ABC-type glycine betaine transport system substrate-binding" evidence="2">
    <location>
        <begin position="41"/>
        <end position="292"/>
    </location>
</feature>
<dbReference type="GO" id="GO:0033265">
    <property type="term" value="F:choline binding"/>
    <property type="evidence" value="ECO:0007669"/>
    <property type="project" value="InterPro"/>
</dbReference>
<dbReference type="PROSITE" id="PS51257">
    <property type="entry name" value="PROKAR_LIPOPROTEIN"/>
    <property type="match status" value="1"/>
</dbReference>
<dbReference type="SUPFAM" id="SSF53850">
    <property type="entry name" value="Periplasmic binding protein-like II"/>
    <property type="match status" value="1"/>
</dbReference>
<keyword evidence="1" id="KW-0732">Signal</keyword>
<dbReference type="InterPro" id="IPR017783">
    <property type="entry name" value="ABC_choline_sub-bd"/>
</dbReference>
<dbReference type="Gene3D" id="3.40.190.10">
    <property type="entry name" value="Periplasmic binding protein-like II"/>
    <property type="match status" value="1"/>
</dbReference>
<dbReference type="EMBL" id="FUWM01000011">
    <property type="protein sequence ID" value="SJZ69484.1"/>
    <property type="molecule type" value="Genomic_DNA"/>
</dbReference>
<accession>A0A1T4MRR3</accession>
<dbReference type="AlphaFoldDB" id="A0A1T4MRR3"/>
<dbReference type="GO" id="GO:0042597">
    <property type="term" value="C:periplasmic space"/>
    <property type="evidence" value="ECO:0007669"/>
    <property type="project" value="InterPro"/>
</dbReference>
<dbReference type="GO" id="GO:0015871">
    <property type="term" value="P:choline transport"/>
    <property type="evidence" value="ECO:0007669"/>
    <property type="project" value="InterPro"/>
</dbReference>
<organism evidence="3 4">
    <name type="scientific">Selenihalanaerobacter shriftii</name>
    <dbReference type="NCBI Taxonomy" id="142842"/>
    <lineage>
        <taxon>Bacteria</taxon>
        <taxon>Bacillati</taxon>
        <taxon>Bacillota</taxon>
        <taxon>Clostridia</taxon>
        <taxon>Halanaerobiales</taxon>
        <taxon>Halobacteroidaceae</taxon>
        <taxon>Selenihalanaerobacter</taxon>
    </lineage>
</organism>
<evidence type="ECO:0000313" key="4">
    <source>
        <dbReference type="Proteomes" id="UP000190625"/>
    </source>
</evidence>
<name>A0A1T4MRR3_9FIRM</name>
<evidence type="ECO:0000256" key="1">
    <source>
        <dbReference type="SAM" id="SignalP"/>
    </source>
</evidence>
<gene>
    <name evidence="3" type="ORF">SAMN02745118_01578</name>
</gene>
<dbReference type="InterPro" id="IPR007210">
    <property type="entry name" value="ABC_Gly_betaine_transp_sub-bd"/>
</dbReference>
<dbReference type="Pfam" id="PF04069">
    <property type="entry name" value="OpuAC"/>
    <property type="match status" value="1"/>
</dbReference>
<proteinExistence type="predicted"/>
<evidence type="ECO:0000259" key="2">
    <source>
        <dbReference type="Pfam" id="PF04069"/>
    </source>
</evidence>
<protein>
    <submittedName>
        <fullName evidence="3">Glycine betaine/proline transport system substrate-binding protein</fullName>
    </submittedName>
</protein>
<dbReference type="RefSeq" id="WP_078810052.1">
    <property type="nucleotide sequence ID" value="NZ_FUWM01000011.1"/>
</dbReference>
<sequence length="321" mass="36734">MMKRKSVLLLISLTLVLTLVVGCSGQPDSKQQTNQESTQKKEVTFGYVNWPGVTVKTEVAKQVLESLDYEVEKKALTQTVIFEGMKNDEIDAFLGNWLPTMKVNFKPYQEKGIVENVAVNLEEALYQTAVPKYVWEAGVKSMADLHKYADKFDHRVVGLEPGNDGNQIIINAIENNTYKLKDWELVSGSTAAMLSAVGKATKTKEWIAFHGWKPHWMNIKYDLKYLKDPEGIWGDNDRVYSAARPELKEGMPNFYKFLEQFKVNAQIQSKWILEYQKKGRPAEKVAQEWIKNNLDLVKEWVEGMETVDGNNAVETIEQQFK</sequence>